<dbReference type="PANTHER" id="PTHR30055:SF160">
    <property type="entry name" value="TRANSCRIPTIONAL REGULATORY PROTEIN (PROBABLY ASNC-FAMILY)-RELATED"/>
    <property type="match status" value="1"/>
</dbReference>
<dbReference type="InterPro" id="IPR050109">
    <property type="entry name" value="HTH-type_TetR-like_transc_reg"/>
</dbReference>
<reference evidence="4 5" key="1">
    <citation type="journal article" date="2019" name="Int. J. Syst. Evol. Microbiol.">
        <title>The Global Catalogue of Microorganisms (GCM) 10K type strain sequencing project: providing services to taxonomists for standard genome sequencing and annotation.</title>
        <authorList>
            <consortium name="The Broad Institute Genomics Platform"/>
            <consortium name="The Broad Institute Genome Sequencing Center for Infectious Disease"/>
            <person name="Wu L."/>
            <person name="Ma J."/>
        </authorList>
    </citation>
    <scope>NUCLEOTIDE SEQUENCE [LARGE SCALE GENOMIC DNA]</scope>
    <source>
        <strain evidence="4 5">JCM 16227</strain>
    </source>
</reference>
<dbReference type="Gene3D" id="1.10.357.10">
    <property type="entry name" value="Tetracycline Repressor, domain 2"/>
    <property type="match status" value="1"/>
</dbReference>
<proteinExistence type="predicted"/>
<feature type="DNA-binding region" description="H-T-H motif" evidence="2">
    <location>
        <begin position="73"/>
        <end position="92"/>
    </location>
</feature>
<dbReference type="InterPro" id="IPR036271">
    <property type="entry name" value="Tet_transcr_reg_TetR-rel_C_sf"/>
</dbReference>
<gene>
    <name evidence="4" type="ORF">GCM10009855_31710</name>
</gene>
<feature type="domain" description="HTH tetR-type" evidence="3">
    <location>
        <begin position="51"/>
        <end position="110"/>
    </location>
</feature>
<accession>A0ABN3HWW2</accession>
<organism evidence="4 5">
    <name type="scientific">Gordonia cholesterolivorans</name>
    <dbReference type="NCBI Taxonomy" id="559625"/>
    <lineage>
        <taxon>Bacteria</taxon>
        <taxon>Bacillati</taxon>
        <taxon>Actinomycetota</taxon>
        <taxon>Actinomycetes</taxon>
        <taxon>Mycobacteriales</taxon>
        <taxon>Gordoniaceae</taxon>
        <taxon>Gordonia</taxon>
    </lineage>
</organism>
<sequence>MPNPPIPTSAARAAVNAAATLTRELEQRILTPAVEAVASDGRKQRWEKHKQERRAELTAGTVEAIRALGPEVGMDDIARHIGVSKTVLYRYFADKNDLAAAVTLWYVETTVMPRLIDALSGDIGDYRLVQAVISVYVETVSSDPNVYRFTMARPSGSRPVAAEAEKIFAGALESTLEARFAARGAQTRGARTWARAMVGATTVAVEEWIAVPDRTSQDLAEELTMLVWGGIVGVVGAGGDPACFAADPPQLPPDEGPTPAG</sequence>
<evidence type="ECO:0000256" key="1">
    <source>
        <dbReference type="ARBA" id="ARBA00023125"/>
    </source>
</evidence>
<dbReference type="InterPro" id="IPR009057">
    <property type="entry name" value="Homeodomain-like_sf"/>
</dbReference>
<dbReference type="Pfam" id="PF00440">
    <property type="entry name" value="TetR_N"/>
    <property type="match status" value="1"/>
</dbReference>
<name>A0ABN3HWW2_9ACTN</name>
<dbReference type="PANTHER" id="PTHR30055">
    <property type="entry name" value="HTH-TYPE TRANSCRIPTIONAL REGULATOR RUTR"/>
    <property type="match status" value="1"/>
</dbReference>
<dbReference type="InterPro" id="IPR001647">
    <property type="entry name" value="HTH_TetR"/>
</dbReference>
<keyword evidence="5" id="KW-1185">Reference proteome</keyword>
<comment type="caution">
    <text evidence="4">The sequence shown here is derived from an EMBL/GenBank/DDBJ whole genome shotgun (WGS) entry which is preliminary data.</text>
</comment>
<dbReference type="EMBL" id="BAAARB010000021">
    <property type="protein sequence ID" value="GAA2389221.1"/>
    <property type="molecule type" value="Genomic_DNA"/>
</dbReference>
<dbReference type="RefSeq" id="WP_346077369.1">
    <property type="nucleotide sequence ID" value="NZ_BAAARB010000021.1"/>
</dbReference>
<evidence type="ECO:0000313" key="4">
    <source>
        <dbReference type="EMBL" id="GAA2389221.1"/>
    </source>
</evidence>
<dbReference type="Proteomes" id="UP001501170">
    <property type="component" value="Unassembled WGS sequence"/>
</dbReference>
<dbReference type="Pfam" id="PF19344">
    <property type="entry name" value="TetR_C_32"/>
    <property type="match status" value="1"/>
</dbReference>
<dbReference type="InterPro" id="IPR045823">
    <property type="entry name" value="TetR_C_32"/>
</dbReference>
<evidence type="ECO:0000259" key="3">
    <source>
        <dbReference type="PROSITE" id="PS50977"/>
    </source>
</evidence>
<dbReference type="SUPFAM" id="SSF46689">
    <property type="entry name" value="Homeodomain-like"/>
    <property type="match status" value="1"/>
</dbReference>
<dbReference type="PROSITE" id="PS50977">
    <property type="entry name" value="HTH_TETR_2"/>
    <property type="match status" value="1"/>
</dbReference>
<keyword evidence="1 2" id="KW-0238">DNA-binding</keyword>
<evidence type="ECO:0000313" key="5">
    <source>
        <dbReference type="Proteomes" id="UP001501170"/>
    </source>
</evidence>
<dbReference type="SUPFAM" id="SSF48498">
    <property type="entry name" value="Tetracyclin repressor-like, C-terminal domain"/>
    <property type="match status" value="1"/>
</dbReference>
<protein>
    <submittedName>
        <fullName evidence="4">TetR/AcrR family transcriptional regulator</fullName>
    </submittedName>
</protein>
<evidence type="ECO:0000256" key="2">
    <source>
        <dbReference type="PROSITE-ProRule" id="PRU00335"/>
    </source>
</evidence>